<reference evidence="1 2" key="1">
    <citation type="submission" date="2019-07" db="EMBL/GenBank/DDBJ databases">
        <title>Draft genome for Streptomyces benahoarensis MZ03-48.</title>
        <authorList>
            <person name="Gonzalez-Pimentel J.L."/>
        </authorList>
    </citation>
    <scope>NUCLEOTIDE SEQUENCE [LARGE SCALE GENOMIC DNA]</scope>
    <source>
        <strain evidence="1 2">MZ03-48</strain>
    </source>
</reference>
<evidence type="ECO:0000313" key="1">
    <source>
        <dbReference type="EMBL" id="TSB43679.1"/>
    </source>
</evidence>
<evidence type="ECO:0000313" key="2">
    <source>
        <dbReference type="Proteomes" id="UP000320888"/>
    </source>
</evidence>
<proteinExistence type="predicted"/>
<sequence length="75" mass="8090">MNTGVRPPVGAFALDIRTARVGKVVAVDGEILRLRPIGGGRDWECARTTVRPATVTERLRATTAYVNARSRGELA</sequence>
<keyword evidence="2" id="KW-1185">Reference proteome</keyword>
<comment type="caution">
    <text evidence="1">The sequence shown here is derived from an EMBL/GenBank/DDBJ whole genome shotgun (WGS) entry which is preliminary data.</text>
</comment>
<dbReference type="OrthoDB" id="3855669at2"/>
<accession>A0A553ZQD1</accession>
<dbReference type="EMBL" id="VKLS01000015">
    <property type="protein sequence ID" value="TSB43679.1"/>
    <property type="molecule type" value="Genomic_DNA"/>
</dbReference>
<protein>
    <submittedName>
        <fullName evidence="1">Uncharacterized protein</fullName>
    </submittedName>
</protein>
<gene>
    <name evidence="1" type="ORF">FNZ23_03030</name>
</gene>
<organism evidence="1 2">
    <name type="scientific">Streptomyces benahoarensis</name>
    <dbReference type="NCBI Taxonomy" id="2595054"/>
    <lineage>
        <taxon>Bacteria</taxon>
        <taxon>Bacillati</taxon>
        <taxon>Actinomycetota</taxon>
        <taxon>Actinomycetes</taxon>
        <taxon>Kitasatosporales</taxon>
        <taxon>Streptomycetaceae</taxon>
        <taxon>Streptomyces</taxon>
    </lineage>
</organism>
<dbReference type="AlphaFoldDB" id="A0A553ZQD1"/>
<dbReference type="Proteomes" id="UP000320888">
    <property type="component" value="Unassembled WGS sequence"/>
</dbReference>
<dbReference type="RefSeq" id="WP_143940330.1">
    <property type="nucleotide sequence ID" value="NZ_VKLS01000015.1"/>
</dbReference>
<name>A0A553ZQD1_9ACTN</name>